<feature type="compositionally biased region" description="Polar residues" evidence="1">
    <location>
        <begin position="245"/>
        <end position="259"/>
    </location>
</feature>
<evidence type="ECO:0000313" key="3">
    <source>
        <dbReference type="Proteomes" id="UP000310121"/>
    </source>
</evidence>
<feature type="region of interest" description="Disordered" evidence="1">
    <location>
        <begin position="31"/>
        <end position="58"/>
    </location>
</feature>
<dbReference type="Proteomes" id="UP000310121">
    <property type="component" value="Unassembled WGS sequence"/>
</dbReference>
<feature type="compositionally biased region" description="Low complexity" evidence="1">
    <location>
        <begin position="310"/>
        <end position="323"/>
    </location>
</feature>
<accession>A0A4S9THW4</accession>
<proteinExistence type="predicted"/>
<feature type="region of interest" description="Disordered" evidence="1">
    <location>
        <begin position="287"/>
        <end position="333"/>
    </location>
</feature>
<dbReference type="EMBL" id="QZBN01001441">
    <property type="protein sequence ID" value="THZ24480.1"/>
    <property type="molecule type" value="Genomic_DNA"/>
</dbReference>
<organism evidence="2 3">
    <name type="scientific">Aureobasidium pullulans</name>
    <name type="common">Black yeast</name>
    <name type="synonym">Pullularia pullulans</name>
    <dbReference type="NCBI Taxonomy" id="5580"/>
    <lineage>
        <taxon>Eukaryota</taxon>
        <taxon>Fungi</taxon>
        <taxon>Dikarya</taxon>
        <taxon>Ascomycota</taxon>
        <taxon>Pezizomycotina</taxon>
        <taxon>Dothideomycetes</taxon>
        <taxon>Dothideomycetidae</taxon>
        <taxon>Dothideales</taxon>
        <taxon>Saccotheciaceae</taxon>
        <taxon>Aureobasidium</taxon>
    </lineage>
</organism>
<sequence length="760" mass="89141">MSWLTRKVLTSRRPVGFTPLSLQNFPVHRQKVDSTRARVQEDSGARRKRLDSGHNRLKRKWDSDDNIEWRVQRRREAREAAEIARRNAVFTMRVRLSNWLCAHAWDELDGPGSSAKWDDKKNSELDESARRTHILWQMTKSPWFQTLPWKTHRPVRSSLKVEHTCSNCTALQSLKLWWQSLTSEEFLCNRCYTKPSWSEVMPEGYEDVTTMRGLAKRRKELDIVASASTNHIPPASPLLLQSTLNRPKSTKPVSPSQIPFSRAFPTSPRSKDLVARKKELDGLVAGDMLAGPSSHHQHRPEMSRSIPKHPTTSPSTNTSVSPPRSFSTTAVHPRTSKLPSITLMSTRSFSHSSAKDLTKTSPKLWEYHRVKGDPEALREYYDRKAERLKKRYDENPDVRESYKIYQRRRWDVARTNEGFRMALRIRAWVRTHAWVREHLPWKTHHPLRYDKPVEHYCMGCKHIRRGGSYLWWQAKRDVPETGTDAGSYLCHGCYVPKDNWRAAMPQGYEDVNTYDEMKARGKRLGVTGVAEHMALDDRIQRRVNIQSWCLLPWVRDLPWKTYRPVYFENPAQLKCATCDFVRTKSAKIWWRKVAENQGAGQSTETHICHNCYTSPDWTEIMPEGYEGVRRYRDLLARNTQIRGPDSAGKHMIHNRDRVRANIRNWILRHPWVRQLPWKTYQPLCFKDTALFRCSKCSPARYRSLKMWWRLRDDTTDETLCHSCYIEAHRTSLMPEGYEDVETYKDLVARKRQLDNQGCKH</sequence>
<protein>
    <submittedName>
        <fullName evidence="2">Uncharacterized protein</fullName>
    </submittedName>
</protein>
<evidence type="ECO:0000313" key="2">
    <source>
        <dbReference type="EMBL" id="THZ24480.1"/>
    </source>
</evidence>
<gene>
    <name evidence="2" type="ORF">D6C90_09242</name>
</gene>
<evidence type="ECO:0000256" key="1">
    <source>
        <dbReference type="SAM" id="MobiDB-lite"/>
    </source>
</evidence>
<feature type="region of interest" description="Disordered" evidence="1">
    <location>
        <begin position="245"/>
        <end position="272"/>
    </location>
</feature>
<reference evidence="2 3" key="1">
    <citation type="submission" date="2018-10" db="EMBL/GenBank/DDBJ databases">
        <title>Fifty Aureobasidium pullulans genomes reveal a recombining polyextremotolerant generalist.</title>
        <authorList>
            <person name="Gostincar C."/>
            <person name="Turk M."/>
            <person name="Zajc J."/>
            <person name="Gunde-Cimerman N."/>
        </authorList>
    </citation>
    <scope>NUCLEOTIDE SEQUENCE [LARGE SCALE GENOMIC DNA]</scope>
    <source>
        <strain evidence="2 3">EXF-3844</strain>
    </source>
</reference>
<comment type="caution">
    <text evidence="2">The sequence shown here is derived from an EMBL/GenBank/DDBJ whole genome shotgun (WGS) entry which is preliminary data.</text>
</comment>
<dbReference type="AlphaFoldDB" id="A0A4S9THW4"/>
<name>A0A4S9THW4_AURPU</name>